<evidence type="ECO:0000313" key="1">
    <source>
        <dbReference type="EMBL" id="MFC4525979.1"/>
    </source>
</evidence>
<dbReference type="EMBL" id="JBHSGA010000008">
    <property type="protein sequence ID" value="MFC4525979.1"/>
    <property type="molecule type" value="Genomic_DNA"/>
</dbReference>
<dbReference type="Proteomes" id="UP001595961">
    <property type="component" value="Unassembled WGS sequence"/>
</dbReference>
<gene>
    <name evidence="1" type="ORF">ACFO5W_04950</name>
</gene>
<proteinExistence type="predicted"/>
<comment type="caution">
    <text evidence="1">The sequence shown here is derived from an EMBL/GenBank/DDBJ whole genome shotgun (WGS) entry which is preliminary data.</text>
</comment>
<dbReference type="RefSeq" id="WP_266150701.1">
    <property type="nucleotide sequence ID" value="NZ_CP064028.1"/>
</dbReference>
<dbReference type="InterPro" id="IPR038194">
    <property type="entry name" value="DUF3861_sf"/>
</dbReference>
<keyword evidence="2" id="KW-1185">Reference proteome</keyword>
<accession>A0ABV9C0H2</accession>
<dbReference type="InterPro" id="IPR024476">
    <property type="entry name" value="DUF3861"/>
</dbReference>
<protein>
    <submittedName>
        <fullName evidence="1">DUF3861 domain-containing protein</fullName>
    </submittedName>
</protein>
<name>A0ABV9C0H2_9GAMM</name>
<reference evidence="2" key="1">
    <citation type="journal article" date="2019" name="Int. J. Syst. Evol. Microbiol.">
        <title>The Global Catalogue of Microorganisms (GCM) 10K type strain sequencing project: providing services to taxonomists for standard genome sequencing and annotation.</title>
        <authorList>
            <consortium name="The Broad Institute Genomics Platform"/>
            <consortium name="The Broad Institute Genome Sequencing Center for Infectious Disease"/>
            <person name="Wu L."/>
            <person name="Ma J."/>
        </authorList>
    </citation>
    <scope>NUCLEOTIDE SEQUENCE [LARGE SCALE GENOMIC DNA]</scope>
    <source>
        <strain evidence="2">CCM 4481</strain>
    </source>
</reference>
<sequence>MARHHRYRVTVEHLAPAKEGDALHAPLQFEATNHDEILAIADRLRTRLDYGDDEAAQLAIGLKLFGEVMLKHREDALFAPLRESFRAFIGGLKQLPEREG</sequence>
<dbReference type="Pfam" id="PF12977">
    <property type="entry name" value="DUF3861"/>
    <property type="match status" value="1"/>
</dbReference>
<evidence type="ECO:0000313" key="2">
    <source>
        <dbReference type="Proteomes" id="UP001595961"/>
    </source>
</evidence>
<organism evidence="1 2">
    <name type="scientific">Dyella halodurans</name>
    <dbReference type="NCBI Taxonomy" id="1920171"/>
    <lineage>
        <taxon>Bacteria</taxon>
        <taxon>Pseudomonadati</taxon>
        <taxon>Pseudomonadota</taxon>
        <taxon>Gammaproteobacteria</taxon>
        <taxon>Lysobacterales</taxon>
        <taxon>Rhodanobacteraceae</taxon>
        <taxon>Dyella</taxon>
    </lineage>
</organism>
<dbReference type="Gene3D" id="3.10.20.850">
    <property type="entry name" value="Protein of unknown function DUF3861"/>
    <property type="match status" value="1"/>
</dbReference>